<evidence type="ECO:0000313" key="3">
    <source>
        <dbReference type="Proteomes" id="UP001159363"/>
    </source>
</evidence>
<dbReference type="EMBL" id="JARBHB010000011">
    <property type="protein sequence ID" value="KAJ8872597.1"/>
    <property type="molecule type" value="Genomic_DNA"/>
</dbReference>
<dbReference type="Proteomes" id="UP001159363">
    <property type="component" value="Chromosome 10"/>
</dbReference>
<reference evidence="2 3" key="1">
    <citation type="submission" date="2023-02" db="EMBL/GenBank/DDBJ databases">
        <title>LHISI_Scaffold_Assembly.</title>
        <authorList>
            <person name="Stuart O.P."/>
            <person name="Cleave R."/>
            <person name="Magrath M.J.L."/>
            <person name="Mikheyev A.S."/>
        </authorList>
    </citation>
    <scope>NUCLEOTIDE SEQUENCE [LARGE SCALE GENOMIC DNA]</scope>
    <source>
        <strain evidence="2">Daus_M_001</strain>
        <tissue evidence="2">Leg muscle</tissue>
    </source>
</reference>
<evidence type="ECO:0000313" key="2">
    <source>
        <dbReference type="EMBL" id="KAJ8872597.1"/>
    </source>
</evidence>
<evidence type="ECO:0000256" key="1">
    <source>
        <dbReference type="SAM" id="MobiDB-lite"/>
    </source>
</evidence>
<keyword evidence="3" id="KW-1185">Reference proteome</keyword>
<accession>A0ABQ9GKP8</accession>
<protein>
    <submittedName>
        <fullName evidence="2">Uncharacterized protein</fullName>
    </submittedName>
</protein>
<comment type="caution">
    <text evidence="2">The sequence shown here is derived from an EMBL/GenBank/DDBJ whole genome shotgun (WGS) entry which is preliminary data.</text>
</comment>
<feature type="region of interest" description="Disordered" evidence="1">
    <location>
        <begin position="184"/>
        <end position="211"/>
    </location>
</feature>
<sequence>MTPHPMPIRDKSFSPKMWEIPYNIGQLATLHQLRNKLTRFDPVIPGFYRIFMYRNQDFHFRAGGSLDIVTHYLDASRTLPLQADKEEGSYMPGCEDLRAKQPHKQPISIFHQPAERTMTRRCCATCYATTSPLVRHGVFGGQGNNSEKLQRVWRRTERVSHSMLVRFVREWNVLREELVSCRESSPPGDYVPPMRTKRDPISPYVQIPETP</sequence>
<name>A0ABQ9GKP8_9NEOP</name>
<organism evidence="2 3">
    <name type="scientific">Dryococelus australis</name>
    <dbReference type="NCBI Taxonomy" id="614101"/>
    <lineage>
        <taxon>Eukaryota</taxon>
        <taxon>Metazoa</taxon>
        <taxon>Ecdysozoa</taxon>
        <taxon>Arthropoda</taxon>
        <taxon>Hexapoda</taxon>
        <taxon>Insecta</taxon>
        <taxon>Pterygota</taxon>
        <taxon>Neoptera</taxon>
        <taxon>Polyneoptera</taxon>
        <taxon>Phasmatodea</taxon>
        <taxon>Verophasmatodea</taxon>
        <taxon>Anareolatae</taxon>
        <taxon>Phasmatidae</taxon>
        <taxon>Eurycanthinae</taxon>
        <taxon>Dryococelus</taxon>
    </lineage>
</organism>
<proteinExistence type="predicted"/>
<gene>
    <name evidence="2" type="ORF">PR048_026203</name>
</gene>